<keyword evidence="2" id="KW-0808">Transferase</keyword>
<evidence type="ECO:0000313" key="4">
    <source>
        <dbReference type="Proteomes" id="UP000198875"/>
    </source>
</evidence>
<evidence type="ECO:0000256" key="2">
    <source>
        <dbReference type="ARBA" id="ARBA00022679"/>
    </source>
</evidence>
<keyword evidence="1" id="KW-0489">Methyltransferase</keyword>
<dbReference type="InterPro" id="IPR007213">
    <property type="entry name" value="Ppm1/Ppm2/Tcmp"/>
</dbReference>
<dbReference type="GO" id="GO:0008168">
    <property type="term" value="F:methyltransferase activity"/>
    <property type="evidence" value="ECO:0007669"/>
    <property type="project" value="UniProtKB-KW"/>
</dbReference>
<reference evidence="3 4" key="1">
    <citation type="submission" date="2015-03" db="EMBL/GenBank/DDBJ databases">
        <authorList>
            <person name="Murphy D."/>
        </authorList>
    </citation>
    <scope>NUCLEOTIDE SEQUENCE [LARGE SCALE GENOMIC DNA]</scope>
    <source>
        <strain evidence="3 4">DSM 44277</strain>
    </source>
</reference>
<name>A0A0U0W5S6_MYCBE</name>
<dbReference type="Gene3D" id="3.40.50.150">
    <property type="entry name" value="Vaccinia Virus protein VP39"/>
    <property type="match status" value="1"/>
</dbReference>
<protein>
    <submittedName>
        <fullName evidence="3">MerR family transcriptional regulator</fullName>
    </submittedName>
</protein>
<dbReference type="Proteomes" id="UP000198875">
    <property type="component" value="Unassembled WGS sequence"/>
</dbReference>
<gene>
    <name evidence="3" type="ORF">BN971_01306</name>
</gene>
<evidence type="ECO:0000256" key="1">
    <source>
        <dbReference type="ARBA" id="ARBA00022603"/>
    </source>
</evidence>
<dbReference type="GO" id="GO:0032259">
    <property type="term" value="P:methylation"/>
    <property type="evidence" value="ECO:0007669"/>
    <property type="project" value="UniProtKB-KW"/>
</dbReference>
<dbReference type="AlphaFoldDB" id="A0A0U0W5S6"/>
<dbReference type="SUPFAM" id="SSF53335">
    <property type="entry name" value="S-adenosyl-L-methionine-dependent methyltransferases"/>
    <property type="match status" value="1"/>
</dbReference>
<dbReference type="EMBL" id="CSTD01000001">
    <property type="protein sequence ID" value="CPR08580.1"/>
    <property type="molecule type" value="Genomic_DNA"/>
</dbReference>
<dbReference type="Pfam" id="PF04072">
    <property type="entry name" value="LCM"/>
    <property type="match status" value="1"/>
</dbReference>
<sequence>MSRVAATCEYNAIPCATISLLACCQRSRAHLRHVCKSNRTPHMWSTSPARVCLGWGPDHPAGRGIRHHQLAHTFHGCRARYLRGRRPHNPATEATTPGPRPPCCRLASALGFVRFRIRSAAAASAQAGFDATRPCLVVWIGVSVYLTRTAIDRTLADLTSMRARGSLLVTDHGDPETVTGTHPLIGARRTARLVRRRGEPWRTALSRTELTHALNAVGFSVRDHARVPELAKRYAPNGRPWCFTDDWLGVLNAESLP</sequence>
<dbReference type="PROSITE" id="PS51257">
    <property type="entry name" value="PROKAR_LIPOPROTEIN"/>
    <property type="match status" value="1"/>
</dbReference>
<evidence type="ECO:0000313" key="3">
    <source>
        <dbReference type="EMBL" id="CPR08580.1"/>
    </source>
</evidence>
<organism evidence="3 4">
    <name type="scientific">Mycobacterium bohemicum DSM 44277</name>
    <dbReference type="NCBI Taxonomy" id="1236609"/>
    <lineage>
        <taxon>Bacteria</taxon>
        <taxon>Bacillati</taxon>
        <taxon>Actinomycetota</taxon>
        <taxon>Actinomycetes</taxon>
        <taxon>Mycobacteriales</taxon>
        <taxon>Mycobacteriaceae</taxon>
        <taxon>Mycobacterium</taxon>
    </lineage>
</organism>
<accession>A0A0U0W5S6</accession>
<dbReference type="InterPro" id="IPR029063">
    <property type="entry name" value="SAM-dependent_MTases_sf"/>
</dbReference>
<proteinExistence type="predicted"/>